<accession>A0AA88IYQ5</accession>
<sequence>MAAADQRMSFVHSPFLPITSPFRSSSWSTTTSIGWVANPQISYPLGILSRPPSGPKVLARITLPQPPSNPLRDGRPVLPLPRCPIPDDNSTIAWHATPTTLHHLTVDARARGIRLVEVKYPYIRSMFTLHDYSEYDSSRSPEHPDPWETHINRGVHHSLMYGLFSLPKLCFSTCSSVPLTDLSIGVPLADTPLMSPLLRGVSLLQAIKRRTTAQG</sequence>
<organism evidence="1 2">
    <name type="scientific">Ficus carica</name>
    <name type="common">Common fig</name>
    <dbReference type="NCBI Taxonomy" id="3494"/>
    <lineage>
        <taxon>Eukaryota</taxon>
        <taxon>Viridiplantae</taxon>
        <taxon>Streptophyta</taxon>
        <taxon>Embryophyta</taxon>
        <taxon>Tracheophyta</taxon>
        <taxon>Spermatophyta</taxon>
        <taxon>Magnoliopsida</taxon>
        <taxon>eudicotyledons</taxon>
        <taxon>Gunneridae</taxon>
        <taxon>Pentapetalae</taxon>
        <taxon>rosids</taxon>
        <taxon>fabids</taxon>
        <taxon>Rosales</taxon>
        <taxon>Moraceae</taxon>
        <taxon>Ficeae</taxon>
        <taxon>Ficus</taxon>
    </lineage>
</organism>
<evidence type="ECO:0000313" key="2">
    <source>
        <dbReference type="Proteomes" id="UP001187192"/>
    </source>
</evidence>
<protein>
    <submittedName>
        <fullName evidence="1">Uncharacterized protein</fullName>
    </submittedName>
</protein>
<comment type="caution">
    <text evidence="1">The sequence shown here is derived from an EMBL/GenBank/DDBJ whole genome shotgun (WGS) entry which is preliminary data.</text>
</comment>
<reference evidence="1" key="1">
    <citation type="submission" date="2023-07" db="EMBL/GenBank/DDBJ databases">
        <title>draft genome sequence of fig (Ficus carica).</title>
        <authorList>
            <person name="Takahashi T."/>
            <person name="Nishimura K."/>
        </authorList>
    </citation>
    <scope>NUCLEOTIDE SEQUENCE</scope>
</reference>
<evidence type="ECO:0000313" key="1">
    <source>
        <dbReference type="EMBL" id="GMN58444.1"/>
    </source>
</evidence>
<proteinExistence type="predicted"/>
<keyword evidence="2" id="KW-1185">Reference proteome</keyword>
<dbReference type="EMBL" id="BTGU01000078">
    <property type="protein sequence ID" value="GMN58444.1"/>
    <property type="molecule type" value="Genomic_DNA"/>
</dbReference>
<name>A0AA88IYQ5_FICCA</name>
<dbReference type="Proteomes" id="UP001187192">
    <property type="component" value="Unassembled WGS sequence"/>
</dbReference>
<dbReference type="AlphaFoldDB" id="A0AA88IYQ5"/>
<gene>
    <name evidence="1" type="ORF">TIFTF001_027544</name>
</gene>